<reference evidence="2 3" key="1">
    <citation type="submission" date="2020-02" db="EMBL/GenBank/DDBJ databases">
        <title>Genome sequence of strain CCNWXJ40-4.</title>
        <authorList>
            <person name="Gao J."/>
            <person name="Sun J."/>
        </authorList>
    </citation>
    <scope>NUCLEOTIDE SEQUENCE [LARGE SCALE GENOMIC DNA]</scope>
    <source>
        <strain evidence="2 3">CCNWXJ 40-4</strain>
    </source>
</reference>
<accession>A0A6G4WI68</accession>
<keyword evidence="3" id="KW-1185">Reference proteome</keyword>
<dbReference type="Gene3D" id="3.30.1460.40">
    <property type="entry name" value="[NiFe]-hydrogenase assembly chaperone, HybE"/>
    <property type="match status" value="1"/>
</dbReference>
<dbReference type="Pfam" id="PF11939">
    <property type="entry name" value="NiFe-hyd_HybE"/>
    <property type="match status" value="1"/>
</dbReference>
<dbReference type="NCBIfam" id="TIGR03993">
    <property type="entry name" value="hydrog_HybE"/>
    <property type="match status" value="1"/>
</dbReference>
<dbReference type="EMBL" id="JAAKZF010000054">
    <property type="protein sequence ID" value="NGO54495.1"/>
    <property type="molecule type" value="Genomic_DNA"/>
</dbReference>
<dbReference type="Proteomes" id="UP001642900">
    <property type="component" value="Unassembled WGS sequence"/>
</dbReference>
<dbReference type="RefSeq" id="WP_165032833.1">
    <property type="nucleotide sequence ID" value="NZ_JAAKZF010000054.1"/>
</dbReference>
<comment type="caution">
    <text evidence="2">The sequence shown here is derived from an EMBL/GenBank/DDBJ whole genome shotgun (WGS) entry which is preliminary data.</text>
</comment>
<protein>
    <submittedName>
        <fullName evidence="2">[NiFe]-hydrogenase assembly chaperone HybE</fullName>
    </submittedName>
</protein>
<sequence length="192" mass="21224">MDHSQTVAARLEFVFQRIERTAMTGIPILNPALCVSAVGVRQWRGEWLAVLVTPWFMDLVLLPAGDGQARPRMPTGTKEHVSFPAGQFEFIQAYDEELGGYRMCSLFSPMFEFADQDSAEEAGRQVLAELFNREAEEDEDGDMVRVWEGRLAEEVASALDGVETARTPASSQPAGLPRRSLFGLGDKEEAAV</sequence>
<feature type="region of interest" description="Disordered" evidence="1">
    <location>
        <begin position="162"/>
        <end position="192"/>
    </location>
</feature>
<name>A0A6G4WI68_9HYPH</name>
<gene>
    <name evidence="2" type="primary">hybE</name>
    <name evidence="2" type="ORF">G6N73_25765</name>
</gene>
<dbReference type="InterPro" id="IPR038530">
    <property type="entry name" value="NiFe-hyd_HybE_sf"/>
</dbReference>
<proteinExistence type="predicted"/>
<dbReference type="InterPro" id="IPR023994">
    <property type="entry name" value="NiFe-hyd_HybE"/>
</dbReference>
<evidence type="ECO:0000313" key="2">
    <source>
        <dbReference type="EMBL" id="NGO54495.1"/>
    </source>
</evidence>
<evidence type="ECO:0000313" key="3">
    <source>
        <dbReference type="Proteomes" id="UP001642900"/>
    </source>
</evidence>
<organism evidence="2 3">
    <name type="scientific">Allomesorhizobium camelthorni</name>
    <dbReference type="NCBI Taxonomy" id="475069"/>
    <lineage>
        <taxon>Bacteria</taxon>
        <taxon>Pseudomonadati</taxon>
        <taxon>Pseudomonadota</taxon>
        <taxon>Alphaproteobacteria</taxon>
        <taxon>Hyphomicrobiales</taxon>
        <taxon>Phyllobacteriaceae</taxon>
        <taxon>Allomesorhizobium</taxon>
    </lineage>
</organism>
<evidence type="ECO:0000256" key="1">
    <source>
        <dbReference type="SAM" id="MobiDB-lite"/>
    </source>
</evidence>
<dbReference type="AlphaFoldDB" id="A0A6G4WI68"/>